<feature type="transmembrane region" description="Helical" evidence="16">
    <location>
        <begin position="177"/>
        <end position="195"/>
    </location>
</feature>
<keyword evidence="6 16" id="KW-0812">Transmembrane</keyword>
<evidence type="ECO:0000259" key="19">
    <source>
        <dbReference type="Pfam" id="PF06455"/>
    </source>
</evidence>
<dbReference type="InterPro" id="IPR001750">
    <property type="entry name" value="ND/Mrp_TM"/>
</dbReference>
<dbReference type="NCBIfam" id="TIGR01974">
    <property type="entry name" value="NDH_I_L"/>
    <property type="match status" value="1"/>
</dbReference>
<comment type="function">
    <text evidence="16">Core subunit of the mitochondrial membrane respiratory chain NADH dehydrogenase (Complex I) which catalyzes electron transfer from NADH through the respiratory chain, using ubiquinone as an electron acceptor. Essential for the catalytic activity and assembly of complex I.</text>
</comment>
<feature type="transmembrane region" description="Helical" evidence="16">
    <location>
        <begin position="6"/>
        <end position="27"/>
    </location>
</feature>
<evidence type="ECO:0000256" key="13">
    <source>
        <dbReference type="ARBA" id="ARBA00023128"/>
    </source>
</evidence>
<feature type="domain" description="NADH:quinone oxidoreductase/Mrp antiporter transmembrane" evidence="17">
    <location>
        <begin position="139"/>
        <end position="420"/>
    </location>
</feature>
<gene>
    <name evidence="20" type="primary">ND5</name>
</gene>
<dbReference type="EC" id="7.1.1.2" evidence="2 16"/>
<feature type="transmembrane region" description="Helical" evidence="16">
    <location>
        <begin position="331"/>
        <end position="353"/>
    </location>
</feature>
<evidence type="ECO:0000256" key="4">
    <source>
        <dbReference type="ARBA" id="ARBA00022448"/>
    </source>
</evidence>
<comment type="subcellular location">
    <subcellularLocation>
        <location evidence="1">Mitochondrion inner membrane</location>
        <topology evidence="1">Multi-pass membrane protein</topology>
    </subcellularLocation>
</comment>
<dbReference type="Pfam" id="PF00662">
    <property type="entry name" value="Proton_antipo_N"/>
    <property type="match status" value="1"/>
</dbReference>
<dbReference type="GO" id="GO:0015990">
    <property type="term" value="P:electron transport coupled proton transport"/>
    <property type="evidence" value="ECO:0007669"/>
    <property type="project" value="TreeGrafter"/>
</dbReference>
<keyword evidence="5" id="KW-0679">Respiratory chain</keyword>
<keyword evidence="8" id="KW-1278">Translocase</keyword>
<evidence type="ECO:0000256" key="14">
    <source>
        <dbReference type="ARBA" id="ARBA00023136"/>
    </source>
</evidence>
<keyword evidence="14 16" id="KW-0472">Membrane</keyword>
<dbReference type="InterPro" id="IPR010934">
    <property type="entry name" value="NADH_DH_su5_C"/>
</dbReference>
<feature type="transmembrane region" description="Helical" evidence="16">
    <location>
        <begin position="215"/>
        <end position="235"/>
    </location>
</feature>
<feature type="transmembrane region" description="Helical" evidence="16">
    <location>
        <begin position="463"/>
        <end position="479"/>
    </location>
</feature>
<dbReference type="InterPro" id="IPR003945">
    <property type="entry name" value="NU5C-like"/>
</dbReference>
<sequence length="612" mass="67871">MHYAPIILASTLILIFILLIYPILTTLSPSPKTPDWALSHVKTAVKAAFFVSLLPLFLYLNAGAEAIITNWHWINTLTFDINISFKFDHYSIIFTPIALYVTWSILEFASWYMHADPHMNRFFKYLLIFLIAMIILVTANNMFQFFIGWEGVGIMSFLLIGWWYGRTDANTAALQAVLYNRVGDIGLIFAMAWMATNLNSWEMQQMFATAKNLDMTYPLLGLIIAATGKSAQFGLHPWLPSAMEGPTPVSALLHSSTMVVAGIFLLIRLNPLMEDNQPALTTCLCLGALTTLFTATCALTQNDIKKIVAFSTSSQLGLMMVTIGLNQPQLAFLHICTHAFFKAMLFLCSGSIIHSLNDEQDIRKMGGLHHLTPFTSSCLTLGSLALTGTPFLAGFFSKDAIIEALNTSHLNAWALTLTLLATSFTAVYSLRIIYFVSMNHPRFNSLPPINENNPSVINPIKRLAWGSIIAGLLITSNITPLKTPIMTMPPLLKLTALIISILGLALALELASLTSKQFNPTPHITTHHFSNMLGFFPTIIHRFTPKLNLLLGQTIANQMLDQTWLEKSGPKALITLNTPLITLTSNIQQGMIKTYLTLFLLTLALTMLILIL</sequence>
<comment type="catalytic activity">
    <reaction evidence="15 16">
        <text>a ubiquinone + NADH + 5 H(+)(in) = a ubiquinol + NAD(+) + 4 H(+)(out)</text>
        <dbReference type="Rhea" id="RHEA:29091"/>
        <dbReference type="Rhea" id="RHEA-COMP:9565"/>
        <dbReference type="Rhea" id="RHEA-COMP:9566"/>
        <dbReference type="ChEBI" id="CHEBI:15378"/>
        <dbReference type="ChEBI" id="CHEBI:16389"/>
        <dbReference type="ChEBI" id="CHEBI:17976"/>
        <dbReference type="ChEBI" id="CHEBI:57540"/>
        <dbReference type="ChEBI" id="CHEBI:57945"/>
        <dbReference type="EC" id="7.1.1.2"/>
    </reaction>
</comment>
<reference evidence="20" key="1">
    <citation type="journal article" date="2014" name="Gene">
        <title>Mitogenomic circumscription of a novel percomorph fish clade mainly comprising "Syngnathoidei" (Teleostei).</title>
        <authorList>
            <person name="Song H.Y."/>
            <person name="Mabuchi K."/>
            <person name="Satoh T.P."/>
            <person name="Moore J.A."/>
            <person name="Yamanoue Y."/>
            <person name="Miya M."/>
            <person name="Nishida M."/>
        </authorList>
    </citation>
    <scope>NUCLEOTIDE SEQUENCE</scope>
</reference>
<feature type="transmembrane region" description="Helical" evidence="16">
    <location>
        <begin position="89"/>
        <end position="110"/>
    </location>
</feature>
<keyword evidence="10 16" id="KW-1133">Transmembrane helix</keyword>
<evidence type="ECO:0000256" key="10">
    <source>
        <dbReference type="ARBA" id="ARBA00022989"/>
    </source>
</evidence>
<evidence type="ECO:0000313" key="20">
    <source>
        <dbReference type="EMBL" id="BAO84846.1"/>
    </source>
</evidence>
<evidence type="ECO:0000256" key="2">
    <source>
        <dbReference type="ARBA" id="ARBA00012944"/>
    </source>
</evidence>
<dbReference type="Pfam" id="PF06455">
    <property type="entry name" value="NADH5_C"/>
    <property type="match status" value="1"/>
</dbReference>
<evidence type="ECO:0000259" key="17">
    <source>
        <dbReference type="Pfam" id="PF00361"/>
    </source>
</evidence>
<proteinExistence type="inferred from homology"/>
<feature type="transmembrane region" description="Helical" evidence="16">
    <location>
        <begin position="594"/>
        <end position="611"/>
    </location>
</feature>
<evidence type="ECO:0000256" key="7">
    <source>
        <dbReference type="ARBA" id="ARBA00022792"/>
    </source>
</evidence>
<feature type="transmembrane region" description="Helical" evidence="16">
    <location>
        <begin position="47"/>
        <end position="69"/>
    </location>
</feature>
<keyword evidence="9" id="KW-0249">Electron transport</keyword>
<dbReference type="GO" id="GO:0008137">
    <property type="term" value="F:NADH dehydrogenase (ubiquinone) activity"/>
    <property type="evidence" value="ECO:0007669"/>
    <property type="project" value="UniProtKB-EC"/>
</dbReference>
<evidence type="ECO:0000256" key="8">
    <source>
        <dbReference type="ARBA" id="ARBA00022967"/>
    </source>
</evidence>
<feature type="transmembrane region" description="Helical" evidence="16">
    <location>
        <begin position="279"/>
        <end position="300"/>
    </location>
</feature>
<name>A0A060NQN3_9TELE</name>
<keyword evidence="13 16" id="KW-0496">Mitochondrion</keyword>
<evidence type="ECO:0000256" key="16">
    <source>
        <dbReference type="RuleBase" id="RU003404"/>
    </source>
</evidence>
<feature type="domain" description="NADH-Ubiquinone oxidoreductase (complex I) chain 5 N-terminal" evidence="18">
    <location>
        <begin position="73"/>
        <end position="123"/>
    </location>
</feature>
<dbReference type="PRINTS" id="PR01434">
    <property type="entry name" value="NADHDHGNASE5"/>
</dbReference>
<evidence type="ECO:0000256" key="12">
    <source>
        <dbReference type="ARBA" id="ARBA00023075"/>
    </source>
</evidence>
<feature type="transmembrane region" description="Helical" evidence="16">
    <location>
        <begin position="122"/>
        <end position="139"/>
    </location>
</feature>
<evidence type="ECO:0000256" key="9">
    <source>
        <dbReference type="ARBA" id="ARBA00022982"/>
    </source>
</evidence>
<feature type="transmembrane region" description="Helical" evidence="16">
    <location>
        <begin position="491"/>
        <end position="511"/>
    </location>
</feature>
<organism evidence="20">
    <name type="scientific">Hoplolatilus cuniculus</name>
    <name type="common">dusky tilefish</name>
    <dbReference type="NCBI Taxonomy" id="1206906"/>
    <lineage>
        <taxon>Eukaryota</taxon>
        <taxon>Metazoa</taxon>
        <taxon>Chordata</taxon>
        <taxon>Craniata</taxon>
        <taxon>Vertebrata</taxon>
        <taxon>Euteleostomi</taxon>
        <taxon>Actinopterygii</taxon>
        <taxon>Neopterygii</taxon>
        <taxon>Teleostei</taxon>
        <taxon>Neoteleostei</taxon>
        <taxon>Acanthomorphata</taxon>
        <taxon>Eupercaria</taxon>
        <taxon>Malacanthidae</taxon>
        <taxon>Malacanthinae</taxon>
        <taxon>Hoplolatilus</taxon>
    </lineage>
</organism>
<evidence type="ECO:0000256" key="5">
    <source>
        <dbReference type="ARBA" id="ARBA00022660"/>
    </source>
</evidence>
<keyword evidence="7" id="KW-0999">Mitochondrion inner membrane</keyword>
<dbReference type="RefSeq" id="YP_009034515.1">
    <property type="nucleotide sequence ID" value="NC_024197.1"/>
</dbReference>
<dbReference type="InterPro" id="IPR001516">
    <property type="entry name" value="Proton_antipo_N"/>
</dbReference>
<evidence type="ECO:0000256" key="6">
    <source>
        <dbReference type="ARBA" id="ARBA00022692"/>
    </source>
</evidence>
<dbReference type="InterPro" id="IPR018393">
    <property type="entry name" value="NADHpl_OxRdtase_5_subgr"/>
</dbReference>
<feature type="transmembrane region" description="Helical" evidence="16">
    <location>
        <begin position="247"/>
        <end position="267"/>
    </location>
</feature>
<protein>
    <recommendedName>
        <fullName evidence="3 16">NADH-ubiquinone oxidoreductase chain 5</fullName>
        <ecNumber evidence="2 16">7.1.1.2</ecNumber>
    </recommendedName>
</protein>
<keyword evidence="12 16" id="KW-0830">Ubiquinone</keyword>
<dbReference type="CTD" id="4540"/>
<evidence type="ECO:0000256" key="15">
    <source>
        <dbReference type="ARBA" id="ARBA00049551"/>
    </source>
</evidence>
<dbReference type="AlphaFoldDB" id="A0A060NQN3"/>
<geneLocation type="mitochondrion" evidence="20"/>
<dbReference type="EMBL" id="AP012490">
    <property type="protein sequence ID" value="BAO84846.1"/>
    <property type="molecule type" value="Genomic_DNA"/>
</dbReference>
<keyword evidence="4 16" id="KW-0813">Transport</keyword>
<feature type="transmembrane region" description="Helical" evidence="16">
    <location>
        <begin position="374"/>
        <end position="393"/>
    </location>
</feature>
<feature type="transmembrane region" description="Helical" evidence="16">
    <location>
        <begin position="413"/>
        <end position="436"/>
    </location>
</feature>
<accession>A0A060NQN3</accession>
<dbReference type="Pfam" id="PF00361">
    <property type="entry name" value="Proton_antipo_M"/>
    <property type="match status" value="1"/>
</dbReference>
<evidence type="ECO:0000256" key="3">
    <source>
        <dbReference type="ARBA" id="ARBA00021096"/>
    </source>
</evidence>
<evidence type="ECO:0000259" key="18">
    <source>
        <dbReference type="Pfam" id="PF00662"/>
    </source>
</evidence>
<dbReference type="GO" id="GO:0042773">
    <property type="term" value="P:ATP synthesis coupled electron transport"/>
    <property type="evidence" value="ECO:0007669"/>
    <property type="project" value="InterPro"/>
</dbReference>
<comment type="similarity">
    <text evidence="16">Belongs to the complex I subunit 5 family.</text>
</comment>
<keyword evidence="11 16" id="KW-0520">NAD</keyword>
<feature type="transmembrane region" description="Helical" evidence="16">
    <location>
        <begin position="145"/>
        <end position="165"/>
    </location>
</feature>
<evidence type="ECO:0000256" key="11">
    <source>
        <dbReference type="ARBA" id="ARBA00023027"/>
    </source>
</evidence>
<dbReference type="PANTHER" id="PTHR42829">
    <property type="entry name" value="NADH-UBIQUINONE OXIDOREDUCTASE CHAIN 5"/>
    <property type="match status" value="1"/>
</dbReference>
<evidence type="ECO:0000256" key="1">
    <source>
        <dbReference type="ARBA" id="ARBA00004448"/>
    </source>
</evidence>
<dbReference type="GeneID" id="19524526"/>
<feature type="domain" description="NADH dehydrogenase subunit 5 C-terminal" evidence="19">
    <location>
        <begin position="428"/>
        <end position="609"/>
    </location>
</feature>
<dbReference type="PANTHER" id="PTHR42829:SF2">
    <property type="entry name" value="NADH-UBIQUINONE OXIDOREDUCTASE CHAIN 5"/>
    <property type="match status" value="1"/>
</dbReference>
<dbReference type="GO" id="GO:0005743">
    <property type="term" value="C:mitochondrial inner membrane"/>
    <property type="evidence" value="ECO:0007669"/>
    <property type="project" value="UniProtKB-SubCell"/>
</dbReference>
<dbReference type="GO" id="GO:0003954">
    <property type="term" value="F:NADH dehydrogenase activity"/>
    <property type="evidence" value="ECO:0007669"/>
    <property type="project" value="TreeGrafter"/>
</dbReference>